<gene>
    <name evidence="5" type="ORF">OMED0929_LOCUS5881</name>
</gene>
<evidence type="ECO:0000256" key="2">
    <source>
        <dbReference type="ARBA" id="ARBA00022574"/>
    </source>
</evidence>
<dbReference type="InterPro" id="IPR019775">
    <property type="entry name" value="WD40_repeat_CS"/>
</dbReference>
<dbReference type="PANTHER" id="PTHR19848:SF8">
    <property type="entry name" value="F-BOX AND WD REPEAT DOMAIN CONTAINING 7"/>
    <property type="match status" value="1"/>
</dbReference>
<feature type="repeat" description="WD" evidence="4">
    <location>
        <begin position="172"/>
        <end position="213"/>
    </location>
</feature>
<dbReference type="PANTHER" id="PTHR19848">
    <property type="entry name" value="WD40 REPEAT PROTEIN"/>
    <property type="match status" value="1"/>
</dbReference>
<dbReference type="InterPro" id="IPR036322">
    <property type="entry name" value="WD40_repeat_dom_sf"/>
</dbReference>
<dbReference type="InterPro" id="IPR020472">
    <property type="entry name" value="WD40_PAC1"/>
</dbReference>
<name>A0A7S0KNI4_9CHLO</name>
<keyword evidence="3" id="KW-0677">Repeat</keyword>
<protein>
    <recommendedName>
        <fullName evidence="6">WD repeat-containing protein 48 homolog</fullName>
    </recommendedName>
</protein>
<proteinExistence type="inferred from homology"/>
<dbReference type="PROSITE" id="PS00678">
    <property type="entry name" value="WD_REPEATS_1"/>
    <property type="match status" value="3"/>
</dbReference>
<dbReference type="InterPro" id="IPR001680">
    <property type="entry name" value="WD40_rpt"/>
</dbReference>
<feature type="repeat" description="WD" evidence="4">
    <location>
        <begin position="72"/>
        <end position="112"/>
    </location>
</feature>
<keyword evidence="2 4" id="KW-0853">WD repeat</keyword>
<evidence type="ECO:0000256" key="4">
    <source>
        <dbReference type="PROSITE-ProRule" id="PRU00221"/>
    </source>
</evidence>
<dbReference type="PROSITE" id="PS50082">
    <property type="entry name" value="WD_REPEATS_2"/>
    <property type="match status" value="5"/>
</dbReference>
<sequence>MSSAAELVKRQRRATTFTLAHPEYADKHVGGVNAVEVDGKACDGYTVFTGGRDGTMRSWDLSSGVPRCARTFEGHASWVNDVKRIDSAHLASASSDKSVRLWDTSRGTLRATLYGHTDYVMALARGADDSAHALASGGLNKELFLWDIERGIATNVSPSSMTLYANTYATPLSGSKDSIYALDVSADGNVLVSGGTELALRVWDARTRTKEGKLKGHTDTVRAIVVDASGRKCVTASSDRTIRVWDIGQQRCVQTFAGMHSGSIWALDVDREFSRVYSSGVDRRICVTNLTNRRSTLLCMESAAVLNIKLDDTHRSATSDGDIWTATASRSIKRWPASAPEDVFGADASGGDTAMPTTARHAAVMMGSVSRHPGMWFDVGSPGVMSIGTPRKFDTWGDAAAATPGSIAIGTGALSLAATTPSSASKIEAAASALAPLNEIVGASPVERHAVLRDKRRVMTQNSVGAISIVDVCTGKTIETFDGMKHSSESDFDALLADETINPLSATPSWFTCDSRSGSLAITLAPSSAFSAEAYASELDIANAAADERRNLGLEVIKTLLASWVSKYAPEKTSSVSSSAFAPFPTFLEFDGDYGRVSIDVDALRGTEEEREFLPKWIVDHALGVAPPPESPKLSLELKPMAGTSTPPISNASVSAPKILGVRKIKEYVKEKLDADGKKSANIELECAGVGLDDAYTLAYINAHVWKKGAPIIVEYRDDDDDDSAPRR</sequence>
<dbReference type="PRINTS" id="PR00320">
    <property type="entry name" value="GPROTEINBRPT"/>
</dbReference>
<dbReference type="InterPro" id="IPR021772">
    <property type="entry name" value="WDR48/Bun107"/>
</dbReference>
<dbReference type="AlphaFoldDB" id="A0A7S0KNI4"/>
<evidence type="ECO:0000313" key="5">
    <source>
        <dbReference type="EMBL" id="CAD8586310.1"/>
    </source>
</evidence>
<dbReference type="PROSITE" id="PS50294">
    <property type="entry name" value="WD_REPEATS_REGION"/>
    <property type="match status" value="3"/>
</dbReference>
<dbReference type="Gene3D" id="2.130.10.10">
    <property type="entry name" value="YVTN repeat-like/Quinoprotein amine dehydrogenase"/>
    <property type="match status" value="2"/>
</dbReference>
<dbReference type="InterPro" id="IPR015943">
    <property type="entry name" value="WD40/YVTN_repeat-like_dom_sf"/>
</dbReference>
<evidence type="ECO:0000256" key="3">
    <source>
        <dbReference type="ARBA" id="ARBA00022737"/>
    </source>
</evidence>
<reference evidence="5" key="1">
    <citation type="submission" date="2021-01" db="EMBL/GenBank/DDBJ databases">
        <authorList>
            <person name="Corre E."/>
            <person name="Pelletier E."/>
            <person name="Niang G."/>
            <person name="Scheremetjew M."/>
            <person name="Finn R."/>
            <person name="Kale V."/>
            <person name="Holt S."/>
            <person name="Cochrane G."/>
            <person name="Meng A."/>
            <person name="Brown T."/>
            <person name="Cohen L."/>
        </authorList>
    </citation>
    <scope>NUCLEOTIDE SEQUENCE</scope>
    <source>
        <strain evidence="5">Clade-D-RCC2572</strain>
    </source>
</reference>
<dbReference type="SMART" id="SM00320">
    <property type="entry name" value="WD40"/>
    <property type="match status" value="6"/>
</dbReference>
<dbReference type="Pfam" id="PF11816">
    <property type="entry name" value="DUF3337"/>
    <property type="match status" value="1"/>
</dbReference>
<dbReference type="Pfam" id="PF00400">
    <property type="entry name" value="WD40"/>
    <property type="match status" value="5"/>
</dbReference>
<evidence type="ECO:0008006" key="6">
    <source>
        <dbReference type="Google" id="ProtNLM"/>
    </source>
</evidence>
<dbReference type="EMBL" id="HBEW01006957">
    <property type="protein sequence ID" value="CAD8586310.1"/>
    <property type="molecule type" value="Transcribed_RNA"/>
</dbReference>
<feature type="repeat" description="WD" evidence="4">
    <location>
        <begin position="25"/>
        <end position="64"/>
    </location>
</feature>
<dbReference type="CDD" id="cd00200">
    <property type="entry name" value="WD40"/>
    <property type="match status" value="1"/>
</dbReference>
<feature type="repeat" description="WD" evidence="4">
    <location>
        <begin position="113"/>
        <end position="156"/>
    </location>
</feature>
<organism evidence="5">
    <name type="scientific">Ostreococcus mediterraneus</name>
    <dbReference type="NCBI Taxonomy" id="1486918"/>
    <lineage>
        <taxon>Eukaryota</taxon>
        <taxon>Viridiplantae</taxon>
        <taxon>Chlorophyta</taxon>
        <taxon>Mamiellophyceae</taxon>
        <taxon>Mamiellales</taxon>
        <taxon>Bathycoccaceae</taxon>
        <taxon>Ostreococcus</taxon>
    </lineage>
</organism>
<comment type="similarity">
    <text evidence="1">Belongs to the WD repeat WDR48 family.</text>
</comment>
<accession>A0A7S0KNI4</accession>
<evidence type="ECO:0000256" key="1">
    <source>
        <dbReference type="ARBA" id="ARBA00006917"/>
    </source>
</evidence>
<feature type="repeat" description="WD" evidence="4">
    <location>
        <begin position="214"/>
        <end position="255"/>
    </location>
</feature>
<dbReference type="SUPFAM" id="SSF50978">
    <property type="entry name" value="WD40 repeat-like"/>
    <property type="match status" value="1"/>
</dbReference>